<evidence type="ECO:0000259" key="8">
    <source>
        <dbReference type="Pfam" id="PF00662"/>
    </source>
</evidence>
<evidence type="ECO:0000256" key="3">
    <source>
        <dbReference type="ARBA" id="ARBA00022989"/>
    </source>
</evidence>
<keyword evidence="3 6" id="KW-1133">Transmembrane helix</keyword>
<keyword evidence="10" id="KW-1185">Reference proteome</keyword>
<accession>A0ABP4GJ03</accession>
<dbReference type="Proteomes" id="UP001500943">
    <property type="component" value="Unassembled WGS sequence"/>
</dbReference>
<evidence type="ECO:0000259" key="7">
    <source>
        <dbReference type="Pfam" id="PF00361"/>
    </source>
</evidence>
<keyword evidence="4 6" id="KW-0472">Membrane</keyword>
<dbReference type="PRINTS" id="PR01434">
    <property type="entry name" value="NADHDHGNASE5"/>
</dbReference>
<evidence type="ECO:0000256" key="1">
    <source>
        <dbReference type="ARBA" id="ARBA00004127"/>
    </source>
</evidence>
<evidence type="ECO:0000256" key="2">
    <source>
        <dbReference type="ARBA" id="ARBA00022692"/>
    </source>
</evidence>
<feature type="transmembrane region" description="Helical" evidence="6">
    <location>
        <begin position="35"/>
        <end position="55"/>
    </location>
</feature>
<dbReference type="PANTHER" id="PTHR42829">
    <property type="entry name" value="NADH-UBIQUINONE OXIDOREDUCTASE CHAIN 5"/>
    <property type="match status" value="1"/>
</dbReference>
<keyword evidence="2 5" id="KW-0812">Transmembrane</keyword>
<comment type="caution">
    <text evidence="9">The sequence shown here is derived from an EMBL/GenBank/DDBJ whole genome shotgun (WGS) entry which is preliminary data.</text>
</comment>
<dbReference type="InterPro" id="IPR001750">
    <property type="entry name" value="ND/Mrp_TM"/>
</dbReference>
<evidence type="ECO:0000256" key="4">
    <source>
        <dbReference type="ARBA" id="ARBA00023136"/>
    </source>
</evidence>
<feature type="transmembrane region" description="Helical" evidence="6">
    <location>
        <begin position="107"/>
        <end position="128"/>
    </location>
</feature>
<evidence type="ECO:0000256" key="6">
    <source>
        <dbReference type="SAM" id="Phobius"/>
    </source>
</evidence>
<evidence type="ECO:0000313" key="10">
    <source>
        <dbReference type="Proteomes" id="UP001500943"/>
    </source>
</evidence>
<evidence type="ECO:0000313" key="9">
    <source>
        <dbReference type="EMBL" id="GAA1226659.1"/>
    </source>
</evidence>
<name>A0ABP4GJ03_9MICO</name>
<feature type="domain" description="NADH:quinone oxidoreductase/Mrp antiporter transmembrane" evidence="7">
    <location>
        <begin position="125"/>
        <end position="351"/>
    </location>
</feature>
<sequence length="506" mass="52432">MDLWSLSAAVASPWFAIICVGLLSLTKATPHARGVAASSITAAGFGVVIITSVIPSSLMSAGTNAPLALTLQWDSLAQIMSMLVLGLSTLIQVFALRYLRGDARQTWFVTSTNAVTAFSVLLVCAGSVTSFALAWLGAGSALVALLGTYRNLDQARDGMRRTARRFAIADSGLLIGLAFVIVPAGGDVPLNEVPSQVAAMPSAIQMLIALLLVASALARSSQLPFHGWLPFTLAAPTPVSALMHAGVVNAGAILLLRFSGTVGIHQSIMIVIFVMGSATVIYASAVRLVRPDVKGRLVFSTMAQMGFMIMTCGLGLYAAAIFHLIAHSLFKSALFLGAGTGVRQRAIERNLPAPAPATPLTVVAAITVAFVVPLASLIAAKVGLTPNGSNAELGLFAFVALTVGVTLGAGLLTHFSFQSLALGVLMTIGVAFGYAAATHEFGAAFNLPTSAAAAPPWLLIIPVAGLLIIEVLTRTRTRLTTLRGLVYTRSLSTTVSRGALSKGLSR</sequence>
<gene>
    <name evidence="9" type="ORF">GCM10009655_26640</name>
</gene>
<dbReference type="EMBL" id="BAAAKW010000068">
    <property type="protein sequence ID" value="GAA1226659.1"/>
    <property type="molecule type" value="Genomic_DNA"/>
</dbReference>
<protein>
    <submittedName>
        <fullName evidence="9">Proton-conducting transporter membrane subunit</fullName>
    </submittedName>
</protein>
<feature type="transmembrane region" description="Helical" evidence="6">
    <location>
        <begin position="6"/>
        <end position="23"/>
    </location>
</feature>
<feature type="transmembrane region" description="Helical" evidence="6">
    <location>
        <begin position="75"/>
        <end position="95"/>
    </location>
</feature>
<feature type="transmembrane region" description="Helical" evidence="6">
    <location>
        <begin position="393"/>
        <end position="412"/>
    </location>
</feature>
<dbReference type="PANTHER" id="PTHR42829:SF1">
    <property type="entry name" value="INORGANIC CARBON TRANSPORTER SUBUNIT DABB-RELATED"/>
    <property type="match status" value="1"/>
</dbReference>
<organism evidence="9 10">
    <name type="scientific">Rhodoglobus aureus</name>
    <dbReference type="NCBI Taxonomy" id="191497"/>
    <lineage>
        <taxon>Bacteria</taxon>
        <taxon>Bacillati</taxon>
        <taxon>Actinomycetota</taxon>
        <taxon>Actinomycetes</taxon>
        <taxon>Micrococcales</taxon>
        <taxon>Microbacteriaceae</taxon>
        <taxon>Rhodoglobus</taxon>
    </lineage>
</organism>
<comment type="subcellular location">
    <subcellularLocation>
        <location evidence="1">Endomembrane system</location>
        <topology evidence="1">Multi-pass membrane protein</topology>
    </subcellularLocation>
    <subcellularLocation>
        <location evidence="5">Membrane</location>
        <topology evidence="5">Multi-pass membrane protein</topology>
    </subcellularLocation>
</comment>
<feature type="transmembrane region" description="Helical" evidence="6">
    <location>
        <begin position="134"/>
        <end position="152"/>
    </location>
</feature>
<reference evidence="10" key="1">
    <citation type="journal article" date="2019" name="Int. J. Syst. Evol. Microbiol.">
        <title>The Global Catalogue of Microorganisms (GCM) 10K type strain sequencing project: providing services to taxonomists for standard genome sequencing and annotation.</title>
        <authorList>
            <consortium name="The Broad Institute Genomics Platform"/>
            <consortium name="The Broad Institute Genome Sequencing Center for Infectious Disease"/>
            <person name="Wu L."/>
            <person name="Ma J."/>
        </authorList>
    </citation>
    <scope>NUCLEOTIDE SEQUENCE [LARGE SCALE GENOMIC DNA]</scope>
    <source>
        <strain evidence="10">JCM 12762</strain>
    </source>
</reference>
<evidence type="ECO:0000256" key="5">
    <source>
        <dbReference type="RuleBase" id="RU000320"/>
    </source>
</evidence>
<feature type="transmembrane region" description="Helical" evidence="6">
    <location>
        <begin position="164"/>
        <end position="186"/>
    </location>
</feature>
<feature type="transmembrane region" description="Helical" evidence="6">
    <location>
        <begin position="198"/>
        <end position="218"/>
    </location>
</feature>
<dbReference type="InterPro" id="IPR003945">
    <property type="entry name" value="NU5C-like"/>
</dbReference>
<proteinExistence type="predicted"/>
<feature type="transmembrane region" description="Helical" evidence="6">
    <location>
        <begin position="362"/>
        <end position="381"/>
    </location>
</feature>
<feature type="transmembrane region" description="Helical" evidence="6">
    <location>
        <begin position="457"/>
        <end position="473"/>
    </location>
</feature>
<dbReference type="Pfam" id="PF00662">
    <property type="entry name" value="Proton_antipo_N"/>
    <property type="match status" value="1"/>
</dbReference>
<dbReference type="InterPro" id="IPR001516">
    <property type="entry name" value="Proton_antipo_N"/>
</dbReference>
<feature type="transmembrane region" description="Helical" evidence="6">
    <location>
        <begin position="264"/>
        <end position="285"/>
    </location>
</feature>
<feature type="domain" description="NADH-Ubiquinone oxidoreductase (complex I) chain 5 N-terminal" evidence="8">
    <location>
        <begin position="66"/>
        <end position="108"/>
    </location>
</feature>
<feature type="transmembrane region" description="Helical" evidence="6">
    <location>
        <begin position="297"/>
        <end position="318"/>
    </location>
</feature>
<dbReference type="Pfam" id="PF00361">
    <property type="entry name" value="Proton_antipo_M"/>
    <property type="match status" value="1"/>
</dbReference>